<name>A0A0B7BYM1_9EUPU</name>
<dbReference type="EMBL" id="HACG01051156">
    <property type="protein sequence ID" value="CEK98027.1"/>
    <property type="molecule type" value="Transcribed_RNA"/>
</dbReference>
<proteinExistence type="predicted"/>
<reference evidence="1" key="1">
    <citation type="submission" date="2014-12" db="EMBL/GenBank/DDBJ databases">
        <title>Insight into the proteome of Arion vulgaris.</title>
        <authorList>
            <person name="Aradska J."/>
            <person name="Bulat T."/>
            <person name="Smidak R."/>
            <person name="Sarate P."/>
            <person name="Gangsoo J."/>
            <person name="Sialana F."/>
            <person name="Bilban M."/>
            <person name="Lubec G."/>
        </authorList>
    </citation>
    <scope>NUCLEOTIDE SEQUENCE</scope>
    <source>
        <tissue evidence="1">Skin</tissue>
    </source>
</reference>
<feature type="non-terminal residue" evidence="1">
    <location>
        <position position="114"/>
    </location>
</feature>
<protein>
    <submittedName>
        <fullName evidence="1">Uncharacterized protein</fullName>
    </submittedName>
</protein>
<gene>
    <name evidence="1" type="primary">ORF217564</name>
</gene>
<feature type="non-terminal residue" evidence="1">
    <location>
        <position position="1"/>
    </location>
</feature>
<sequence length="114" mass="13270">ECNKEIKQPKLSAKEYPNLNQDCSITNRKTLVCSNILAGHKVFVKFNTYENMNTGRSFLIPFFNIGGARTQFDVEDMEYINQAVVEFEKEERSCARHLLFYAREGHKAAFLRKE</sequence>
<accession>A0A0B7BYM1</accession>
<organism evidence="1">
    <name type="scientific">Arion vulgaris</name>
    <dbReference type="NCBI Taxonomy" id="1028688"/>
    <lineage>
        <taxon>Eukaryota</taxon>
        <taxon>Metazoa</taxon>
        <taxon>Spiralia</taxon>
        <taxon>Lophotrochozoa</taxon>
        <taxon>Mollusca</taxon>
        <taxon>Gastropoda</taxon>
        <taxon>Heterobranchia</taxon>
        <taxon>Euthyneura</taxon>
        <taxon>Panpulmonata</taxon>
        <taxon>Eupulmonata</taxon>
        <taxon>Stylommatophora</taxon>
        <taxon>Helicina</taxon>
        <taxon>Arionoidea</taxon>
        <taxon>Arionidae</taxon>
        <taxon>Arion</taxon>
    </lineage>
</organism>
<dbReference type="AlphaFoldDB" id="A0A0B7BYM1"/>
<evidence type="ECO:0000313" key="1">
    <source>
        <dbReference type="EMBL" id="CEK98027.1"/>
    </source>
</evidence>